<feature type="transmembrane region" description="Helical" evidence="1">
    <location>
        <begin position="222"/>
        <end position="242"/>
    </location>
</feature>
<feature type="transmembrane region" description="Helical" evidence="1">
    <location>
        <begin position="87"/>
        <end position="107"/>
    </location>
</feature>
<dbReference type="AlphaFoldDB" id="A0A1M7TIK8"/>
<name>A0A1M7TIK8_9BRAD</name>
<feature type="signal peptide" evidence="2">
    <location>
        <begin position="1"/>
        <end position="23"/>
    </location>
</feature>
<keyword evidence="1" id="KW-0812">Transmembrane</keyword>
<feature type="transmembrane region" description="Helical" evidence="1">
    <location>
        <begin position="169"/>
        <end position="188"/>
    </location>
</feature>
<keyword evidence="4" id="KW-1185">Reference proteome</keyword>
<protein>
    <submittedName>
        <fullName evidence="3">Uncharacterized protein</fullName>
    </submittedName>
</protein>
<dbReference type="RefSeq" id="WP_072817562.1">
    <property type="nucleotide sequence ID" value="NZ_LT670849.1"/>
</dbReference>
<keyword evidence="1" id="KW-0472">Membrane</keyword>
<feature type="chain" id="PRO_5012929623" evidence="2">
    <location>
        <begin position="24"/>
        <end position="495"/>
    </location>
</feature>
<evidence type="ECO:0000313" key="4">
    <source>
        <dbReference type="Proteomes" id="UP000184096"/>
    </source>
</evidence>
<dbReference type="Proteomes" id="UP000184096">
    <property type="component" value="Chromosome I"/>
</dbReference>
<feature type="transmembrane region" description="Helical" evidence="1">
    <location>
        <begin position="426"/>
        <end position="449"/>
    </location>
</feature>
<sequence length="495" mass="55642">MKYRVFLLLVVTCLLSDAAQAHSFEVPYVLPIPLWIYMYACMAMLVISFAAIGYYFATPAAVTLPAPASAGTEVKDYSAAVGRSTVLVLRTGAIGLLLLTIVAGFIGSKDPMTNINMTLFWVLFLLGFAYLTAIVGDVFAIISPWETMLDICETCGLDFSKARVTYPKALGYLPALCCYIALIWIELFTEQSPFVLSLALAAYSAIVFIGAWLLGRETWIRYGEFFGVFFSLIGAMAPVAYIRSTVQDEWHWRSRRLFSGIVEDPKKHFSLVLFVLFMLSSTVYDGLHDTQVWLDIYWKHLLQLIEPMWGSVGLKERSTLIIFWHTVYQRSGLILLLALYVGVYLLVIAVAKWIARIDASVASLAQRFAFSLIPIAFVYNVTHYFTFLVTQFRVLPWLMSDPFGKGWNLLNLSRLPDQFGLLDMAFIWHMQVGLILVGHLASVCVAHMISLRVCHTRRQALLTQVPMLVLMIAYTSVGLWILSLHLSQRLNEAGG</sequence>
<feature type="transmembrane region" description="Helical" evidence="1">
    <location>
        <begin position="333"/>
        <end position="355"/>
    </location>
</feature>
<keyword evidence="1" id="KW-1133">Transmembrane helix</keyword>
<evidence type="ECO:0000256" key="1">
    <source>
        <dbReference type="SAM" id="Phobius"/>
    </source>
</evidence>
<organism evidence="3 4">
    <name type="scientific">Bradyrhizobium erythrophlei</name>
    <dbReference type="NCBI Taxonomy" id="1437360"/>
    <lineage>
        <taxon>Bacteria</taxon>
        <taxon>Pseudomonadati</taxon>
        <taxon>Pseudomonadota</taxon>
        <taxon>Alphaproteobacteria</taxon>
        <taxon>Hyphomicrobiales</taxon>
        <taxon>Nitrobacteraceae</taxon>
        <taxon>Bradyrhizobium</taxon>
    </lineage>
</organism>
<reference evidence="4" key="1">
    <citation type="submission" date="2016-11" db="EMBL/GenBank/DDBJ databases">
        <authorList>
            <person name="Varghese N."/>
            <person name="Submissions S."/>
        </authorList>
    </citation>
    <scope>NUCLEOTIDE SEQUENCE [LARGE SCALE GENOMIC DNA]</scope>
    <source>
        <strain evidence="4">GAS401</strain>
    </source>
</reference>
<feature type="transmembrane region" description="Helical" evidence="1">
    <location>
        <begin position="194"/>
        <end position="215"/>
    </location>
</feature>
<proteinExistence type="predicted"/>
<gene>
    <name evidence="3" type="ORF">SAMN05444170_1785</name>
</gene>
<accession>A0A1M7TIK8</accession>
<feature type="transmembrane region" description="Helical" evidence="1">
    <location>
        <begin position="367"/>
        <end position="389"/>
    </location>
</feature>
<feature type="transmembrane region" description="Helical" evidence="1">
    <location>
        <begin position="461"/>
        <end position="482"/>
    </location>
</feature>
<evidence type="ECO:0000256" key="2">
    <source>
        <dbReference type="SAM" id="SignalP"/>
    </source>
</evidence>
<evidence type="ECO:0000313" key="3">
    <source>
        <dbReference type="EMBL" id="SHN70609.1"/>
    </source>
</evidence>
<feature type="transmembrane region" description="Helical" evidence="1">
    <location>
        <begin position="37"/>
        <end position="57"/>
    </location>
</feature>
<dbReference type="EMBL" id="LT670849">
    <property type="protein sequence ID" value="SHN70609.1"/>
    <property type="molecule type" value="Genomic_DNA"/>
</dbReference>
<feature type="transmembrane region" description="Helical" evidence="1">
    <location>
        <begin position="119"/>
        <end position="142"/>
    </location>
</feature>
<keyword evidence="2" id="KW-0732">Signal</keyword>
<dbReference type="OrthoDB" id="8168962at2"/>